<dbReference type="InterPro" id="IPR009057">
    <property type="entry name" value="Homeodomain-like_sf"/>
</dbReference>
<comment type="caution">
    <text evidence="6">The sequence shown here is derived from an EMBL/GenBank/DDBJ whole genome shotgun (WGS) entry which is preliminary data.</text>
</comment>
<organism evidence="6 7">
    <name type="scientific">Paenibacillus solisilvae</name>
    <dbReference type="NCBI Taxonomy" id="2486751"/>
    <lineage>
        <taxon>Bacteria</taxon>
        <taxon>Bacillati</taxon>
        <taxon>Bacillota</taxon>
        <taxon>Bacilli</taxon>
        <taxon>Bacillales</taxon>
        <taxon>Paenibacillaceae</taxon>
        <taxon>Paenibacillus</taxon>
    </lineage>
</organism>
<dbReference type="PANTHER" id="PTHR30514">
    <property type="entry name" value="GLUCOKINASE"/>
    <property type="match status" value="1"/>
</dbReference>
<dbReference type="SUPFAM" id="SSF53697">
    <property type="entry name" value="SIS domain"/>
    <property type="match status" value="1"/>
</dbReference>
<feature type="domain" description="HTH rpiR-type" evidence="4">
    <location>
        <begin position="15"/>
        <end position="91"/>
    </location>
</feature>
<evidence type="ECO:0000259" key="5">
    <source>
        <dbReference type="PROSITE" id="PS51464"/>
    </source>
</evidence>
<dbReference type="PANTHER" id="PTHR30514:SF1">
    <property type="entry name" value="HTH-TYPE TRANSCRIPTIONAL REGULATOR HEXR-RELATED"/>
    <property type="match status" value="1"/>
</dbReference>
<evidence type="ECO:0000256" key="1">
    <source>
        <dbReference type="ARBA" id="ARBA00023015"/>
    </source>
</evidence>
<keyword evidence="2" id="KW-0238">DNA-binding</keyword>
<dbReference type="Pfam" id="PF01380">
    <property type="entry name" value="SIS"/>
    <property type="match status" value="1"/>
</dbReference>
<evidence type="ECO:0000259" key="4">
    <source>
        <dbReference type="PROSITE" id="PS51071"/>
    </source>
</evidence>
<dbReference type="InterPro" id="IPR035472">
    <property type="entry name" value="RpiR-like_SIS"/>
</dbReference>
<keyword evidence="7" id="KW-1185">Reference proteome</keyword>
<reference evidence="7" key="1">
    <citation type="journal article" date="2019" name="Int. J. Syst. Evol. Microbiol.">
        <title>The Global Catalogue of Microorganisms (GCM) 10K type strain sequencing project: providing services to taxonomists for standard genome sequencing and annotation.</title>
        <authorList>
            <consortium name="The Broad Institute Genomics Platform"/>
            <consortium name="The Broad Institute Genome Sequencing Center for Infectious Disease"/>
            <person name="Wu L."/>
            <person name="Ma J."/>
        </authorList>
    </citation>
    <scope>NUCLEOTIDE SEQUENCE [LARGE SCALE GENOMIC DNA]</scope>
    <source>
        <strain evidence="7">CGMCC 1.3240</strain>
    </source>
</reference>
<evidence type="ECO:0000256" key="3">
    <source>
        <dbReference type="ARBA" id="ARBA00023163"/>
    </source>
</evidence>
<name>A0ABW0W4T4_9BACL</name>
<evidence type="ECO:0000313" key="6">
    <source>
        <dbReference type="EMBL" id="MFC5652277.1"/>
    </source>
</evidence>
<protein>
    <submittedName>
        <fullName evidence="6">MurR/RpiR family transcriptional regulator</fullName>
    </submittedName>
</protein>
<dbReference type="InterPro" id="IPR001347">
    <property type="entry name" value="SIS_dom"/>
</dbReference>
<dbReference type="EMBL" id="JBHSOW010000094">
    <property type="protein sequence ID" value="MFC5652277.1"/>
    <property type="molecule type" value="Genomic_DNA"/>
</dbReference>
<dbReference type="SUPFAM" id="SSF46689">
    <property type="entry name" value="Homeodomain-like"/>
    <property type="match status" value="1"/>
</dbReference>
<dbReference type="InterPro" id="IPR046348">
    <property type="entry name" value="SIS_dom_sf"/>
</dbReference>
<dbReference type="Gene3D" id="1.10.10.10">
    <property type="entry name" value="Winged helix-like DNA-binding domain superfamily/Winged helix DNA-binding domain"/>
    <property type="match status" value="1"/>
</dbReference>
<dbReference type="InterPro" id="IPR036388">
    <property type="entry name" value="WH-like_DNA-bd_sf"/>
</dbReference>
<proteinExistence type="predicted"/>
<dbReference type="Pfam" id="PF01418">
    <property type="entry name" value="HTH_6"/>
    <property type="match status" value="1"/>
</dbReference>
<gene>
    <name evidence="6" type="ORF">ACFPYJ_24815</name>
</gene>
<sequence length="294" mass="31673">MDNAQKGYVSGSYSGDALQMIQNIYSQLRKSEKSVADYIVQNPEKTIKSNIAEIAIGSGVSEATVIRFCKAAGFSGFQDLKMTLARHSSSFGTQAIYENIRKEDSLEIAIQKMYANNIQALNGTVQSLDLEQLESAAKAISRTRMIYLFGVGTSGTVAEYAEYRFTRIGLMTRAYTDSQSIAMATALVRPGDVVITISQSGSTKEIVEASEIVKKNGALTVTVTGHPRSPLAKTSKVILRSAVNEAPYESGGMPSLMTQLSVIDALMVAASLENFDASIAMILSTAEAVKSKKY</sequence>
<keyword evidence="1" id="KW-0805">Transcription regulation</keyword>
<dbReference type="PROSITE" id="PS51464">
    <property type="entry name" value="SIS"/>
    <property type="match status" value="1"/>
</dbReference>
<dbReference type="Gene3D" id="3.40.50.10490">
    <property type="entry name" value="Glucose-6-phosphate isomerase like protein, domain 1"/>
    <property type="match status" value="1"/>
</dbReference>
<dbReference type="InterPro" id="IPR000281">
    <property type="entry name" value="HTH_RpiR"/>
</dbReference>
<accession>A0ABW0W4T4</accession>
<dbReference type="RefSeq" id="WP_379190914.1">
    <property type="nucleotide sequence ID" value="NZ_JBHSOW010000094.1"/>
</dbReference>
<evidence type="ECO:0000256" key="2">
    <source>
        <dbReference type="ARBA" id="ARBA00023125"/>
    </source>
</evidence>
<dbReference type="CDD" id="cd05013">
    <property type="entry name" value="SIS_RpiR"/>
    <property type="match status" value="1"/>
</dbReference>
<feature type="domain" description="SIS" evidence="5">
    <location>
        <begin position="136"/>
        <end position="278"/>
    </location>
</feature>
<dbReference type="InterPro" id="IPR047640">
    <property type="entry name" value="RpiR-like"/>
</dbReference>
<dbReference type="PROSITE" id="PS51071">
    <property type="entry name" value="HTH_RPIR"/>
    <property type="match status" value="1"/>
</dbReference>
<keyword evidence="3" id="KW-0804">Transcription</keyword>
<evidence type="ECO:0000313" key="7">
    <source>
        <dbReference type="Proteomes" id="UP001596047"/>
    </source>
</evidence>
<dbReference type="Proteomes" id="UP001596047">
    <property type="component" value="Unassembled WGS sequence"/>
</dbReference>